<protein>
    <submittedName>
        <fullName evidence="2">Amidase</fullName>
    </submittedName>
</protein>
<dbReference type="InterPro" id="IPR036928">
    <property type="entry name" value="AS_sf"/>
</dbReference>
<organism evidence="2 3">
    <name type="scientific">Actinomadura spongiicola</name>
    <dbReference type="NCBI Taxonomy" id="2303421"/>
    <lineage>
        <taxon>Bacteria</taxon>
        <taxon>Bacillati</taxon>
        <taxon>Actinomycetota</taxon>
        <taxon>Actinomycetes</taxon>
        <taxon>Streptosporangiales</taxon>
        <taxon>Thermomonosporaceae</taxon>
        <taxon>Actinomadura</taxon>
    </lineage>
</organism>
<reference evidence="2 3" key="1">
    <citation type="submission" date="2018-08" db="EMBL/GenBank/DDBJ databases">
        <title>Actinomadura spongicola sp. nov., isolated from marine sponge Leucetta chagosensis.</title>
        <authorList>
            <person name="Li L."/>
            <person name="Lin H.W."/>
        </authorList>
    </citation>
    <scope>NUCLEOTIDE SEQUENCE [LARGE SCALE GENOMIC DNA]</scope>
    <source>
        <strain evidence="2 3">LHW52907</strain>
    </source>
</reference>
<name>A0A372GGZ9_9ACTN</name>
<keyword evidence="3" id="KW-1185">Reference proteome</keyword>
<dbReference type="PANTHER" id="PTHR11895:SF176">
    <property type="entry name" value="AMIDASE AMID-RELATED"/>
    <property type="match status" value="1"/>
</dbReference>
<dbReference type="PANTHER" id="PTHR11895">
    <property type="entry name" value="TRANSAMIDASE"/>
    <property type="match status" value="1"/>
</dbReference>
<feature type="domain" description="Amidase" evidence="1">
    <location>
        <begin position="40"/>
        <end position="245"/>
    </location>
</feature>
<dbReference type="GO" id="GO:0003824">
    <property type="term" value="F:catalytic activity"/>
    <property type="evidence" value="ECO:0007669"/>
    <property type="project" value="InterPro"/>
</dbReference>
<evidence type="ECO:0000313" key="3">
    <source>
        <dbReference type="Proteomes" id="UP000262882"/>
    </source>
</evidence>
<accession>A0A372GGZ9</accession>
<evidence type="ECO:0000259" key="1">
    <source>
        <dbReference type="Pfam" id="PF01425"/>
    </source>
</evidence>
<dbReference type="Pfam" id="PF01425">
    <property type="entry name" value="Amidase"/>
    <property type="match status" value="2"/>
</dbReference>
<evidence type="ECO:0000313" key="2">
    <source>
        <dbReference type="EMBL" id="RFS84641.1"/>
    </source>
</evidence>
<dbReference type="InterPro" id="IPR023631">
    <property type="entry name" value="Amidase_dom"/>
</dbReference>
<dbReference type="InterPro" id="IPR000120">
    <property type="entry name" value="Amidase"/>
</dbReference>
<dbReference type="Proteomes" id="UP000262882">
    <property type="component" value="Unassembled WGS sequence"/>
</dbReference>
<dbReference type="Gene3D" id="3.90.1300.10">
    <property type="entry name" value="Amidase signature (AS) domain"/>
    <property type="match status" value="1"/>
</dbReference>
<dbReference type="AlphaFoldDB" id="A0A372GGZ9"/>
<proteinExistence type="predicted"/>
<dbReference type="EMBL" id="QVNQ01000004">
    <property type="protein sequence ID" value="RFS84641.1"/>
    <property type="molecule type" value="Genomic_DNA"/>
</dbReference>
<gene>
    <name evidence="2" type="ORF">D0T12_13930</name>
</gene>
<feature type="domain" description="Amidase" evidence="1">
    <location>
        <begin position="306"/>
        <end position="431"/>
    </location>
</feature>
<sequence length="445" mass="46225">MGGRMGGFFAGRTLVDLGHALRNGDESATGLVRRALESIDADRNADPTLNAFVTVDREGAEAAARRADAELASGVDRGPLHGVPVAVKDIIDVAGLPTGMGSAHFTGHVAETDAACVTMLRDAGAVIVGKTGTHEFAYGGTGDVSVNGPVRNPHDRERMSGGSSAGSAAAVAAGMVPLALGTDTGGSVRIPAAFCGIAGFKPAFDVLPTGGVFPLAASFDHVGLLAGSADDCRIAYQALTGLAEAAPSPVDGGAGPGGAPSVGWIEPLVADPEVVRVVRAAFPDAPSERLDLDEIRRVFRAIQESEAYDVHAERVEKAPELYQRVTLERLEQSARTPGWRFVRAVRARERIAREVAELLERYDLLALPTLPITAPRIGETEGPFGPHIPMLVSLTCPFNLVGLPALSVPVGTVHGMPVGAQLVTRRGAENILFEAAARLTDGRPG</sequence>
<comment type="caution">
    <text evidence="2">The sequence shown here is derived from an EMBL/GenBank/DDBJ whole genome shotgun (WGS) entry which is preliminary data.</text>
</comment>
<dbReference type="OrthoDB" id="182039at2"/>
<dbReference type="SUPFAM" id="SSF75304">
    <property type="entry name" value="Amidase signature (AS) enzymes"/>
    <property type="match status" value="1"/>
</dbReference>